<keyword evidence="9 10" id="KW-0413">Isomerase</keyword>
<dbReference type="PANTHER" id="PTHR13232">
    <property type="entry name" value="NAD(P)H-HYDRATE EPIMERASE"/>
    <property type="match status" value="1"/>
</dbReference>
<proteinExistence type="inferred from homology"/>
<feature type="binding site" evidence="10">
    <location>
        <position position="198"/>
    </location>
    <ligand>
        <name>(6S)-NADPHX</name>
        <dbReference type="ChEBI" id="CHEBI:64076"/>
    </ligand>
</feature>
<keyword evidence="6" id="KW-0521">NADP</keyword>
<dbReference type="InterPro" id="IPR036652">
    <property type="entry name" value="YjeF_N_dom_sf"/>
</dbReference>
<name>A0ABM1XNM9_AEDAL</name>
<dbReference type="RefSeq" id="XP_029719615.2">
    <property type="nucleotide sequence ID" value="XM_029863755.2"/>
</dbReference>
<dbReference type="SUPFAM" id="SSF64153">
    <property type="entry name" value="YjeF N-terminal domain-like"/>
    <property type="match status" value="1"/>
</dbReference>
<evidence type="ECO:0000256" key="5">
    <source>
        <dbReference type="ARBA" id="ARBA00022741"/>
    </source>
</evidence>
<dbReference type="InterPro" id="IPR032976">
    <property type="entry name" value="YJEFN_prot_NAXE-like"/>
</dbReference>
<evidence type="ECO:0000256" key="8">
    <source>
        <dbReference type="ARBA" id="ARBA00023027"/>
    </source>
</evidence>
<keyword evidence="7 10" id="KW-0630">Potassium</keyword>
<keyword evidence="5 10" id="KW-0547">Nucleotide-binding</keyword>
<keyword evidence="8 10" id="KW-0520">NAD</keyword>
<dbReference type="Proteomes" id="UP000069940">
    <property type="component" value="Unassembled WGS sequence"/>
</dbReference>
<feature type="binding site" evidence="10">
    <location>
        <position position="165"/>
    </location>
    <ligand>
        <name>K(+)</name>
        <dbReference type="ChEBI" id="CHEBI:29103"/>
    </ligand>
</feature>
<accession>A0ABM1XNM9</accession>
<feature type="binding site" evidence="10">
    <location>
        <position position="101"/>
    </location>
    <ligand>
        <name>K(+)</name>
        <dbReference type="ChEBI" id="CHEBI:29103"/>
    </ligand>
</feature>
<dbReference type="GeneID" id="109416867"/>
<evidence type="ECO:0000256" key="9">
    <source>
        <dbReference type="ARBA" id="ARBA00023235"/>
    </source>
</evidence>
<evidence type="ECO:0000313" key="13">
    <source>
        <dbReference type="Proteomes" id="UP000069940"/>
    </source>
</evidence>
<feature type="binding site" evidence="10">
    <location>
        <position position="201"/>
    </location>
    <ligand>
        <name>K(+)</name>
        <dbReference type="ChEBI" id="CHEBI:29103"/>
    </ligand>
</feature>
<evidence type="ECO:0000256" key="1">
    <source>
        <dbReference type="ARBA" id="ARBA00000013"/>
    </source>
</evidence>
<reference evidence="13" key="1">
    <citation type="journal article" date="2015" name="Proc. Natl. Acad. Sci. U.S.A.">
        <title>Genome sequence of the Asian Tiger mosquito, Aedes albopictus, reveals insights into its biology, genetics, and evolution.</title>
        <authorList>
            <person name="Chen X.G."/>
            <person name="Jiang X."/>
            <person name="Gu J."/>
            <person name="Xu M."/>
            <person name="Wu Y."/>
            <person name="Deng Y."/>
            <person name="Zhang C."/>
            <person name="Bonizzoni M."/>
            <person name="Dermauw W."/>
            <person name="Vontas J."/>
            <person name="Armbruster P."/>
            <person name="Huang X."/>
            <person name="Yang Y."/>
            <person name="Zhang H."/>
            <person name="He W."/>
            <person name="Peng H."/>
            <person name="Liu Y."/>
            <person name="Wu K."/>
            <person name="Chen J."/>
            <person name="Lirakis M."/>
            <person name="Topalis P."/>
            <person name="Van Leeuwen T."/>
            <person name="Hall A.B."/>
            <person name="Jiang X."/>
            <person name="Thorpe C."/>
            <person name="Mueller R.L."/>
            <person name="Sun C."/>
            <person name="Waterhouse R.M."/>
            <person name="Yan G."/>
            <person name="Tu Z.J."/>
            <person name="Fang X."/>
            <person name="James A.A."/>
        </authorList>
    </citation>
    <scope>NUCLEOTIDE SEQUENCE [LARGE SCALE GENOMIC DNA]</scope>
    <source>
        <strain evidence="13">Foshan</strain>
    </source>
</reference>
<evidence type="ECO:0000256" key="2">
    <source>
        <dbReference type="ARBA" id="ARBA00000909"/>
    </source>
</evidence>
<comment type="cofactor">
    <cofactor evidence="10">
        <name>K(+)</name>
        <dbReference type="ChEBI" id="CHEBI:29103"/>
    </cofactor>
    <text evidence="10">Binds 1 potassium ion per subunit.</text>
</comment>
<comment type="similarity">
    <text evidence="10">Belongs to the NnrE/AIBP family.</text>
</comment>
<dbReference type="InterPro" id="IPR004443">
    <property type="entry name" value="YjeF_N_dom"/>
</dbReference>
<comment type="catalytic activity">
    <reaction evidence="2 10">
        <text>(6R)-NADPHX = (6S)-NADPHX</text>
        <dbReference type="Rhea" id="RHEA:32227"/>
        <dbReference type="ChEBI" id="CHEBI:64076"/>
        <dbReference type="ChEBI" id="CHEBI:64077"/>
        <dbReference type="EC" id="5.1.99.6"/>
    </reaction>
</comment>
<dbReference type="Gene3D" id="3.40.50.10260">
    <property type="entry name" value="YjeF N-terminal domain"/>
    <property type="match status" value="1"/>
</dbReference>
<protein>
    <recommendedName>
        <fullName evidence="3 10">NAD(P)H-hydrate epimerase</fullName>
        <ecNumber evidence="3 10">5.1.99.6</ecNumber>
    </recommendedName>
    <alternativeName>
        <fullName evidence="10">NAD(P)HX epimerase</fullName>
    </alternativeName>
</protein>
<feature type="binding site" evidence="10">
    <location>
        <begin position="169"/>
        <end position="175"/>
    </location>
    <ligand>
        <name>(6S)-NADPHX</name>
        <dbReference type="ChEBI" id="CHEBI:64076"/>
    </ligand>
</feature>
<evidence type="ECO:0000256" key="4">
    <source>
        <dbReference type="ARBA" id="ARBA00022723"/>
    </source>
</evidence>
<dbReference type="PROSITE" id="PS51385">
    <property type="entry name" value="YJEF_N"/>
    <property type="match status" value="1"/>
</dbReference>
<reference evidence="12" key="2">
    <citation type="submission" date="2025-05" db="UniProtKB">
        <authorList>
            <consortium name="EnsemblMetazoa"/>
        </authorList>
    </citation>
    <scope>IDENTIFICATION</scope>
    <source>
        <strain evidence="12">Foshan</strain>
    </source>
</reference>
<dbReference type="HAMAP" id="MF_01966">
    <property type="entry name" value="NADHX_epimerase"/>
    <property type="match status" value="1"/>
</dbReference>
<evidence type="ECO:0000256" key="6">
    <source>
        <dbReference type="ARBA" id="ARBA00022857"/>
    </source>
</evidence>
<comment type="caution">
    <text evidence="10">Lacks conserved residue(s) required for the propagation of feature annotation.</text>
</comment>
<evidence type="ECO:0000313" key="12">
    <source>
        <dbReference type="EnsemblMetazoa" id="AALFPA23_001343.P38605"/>
    </source>
</evidence>
<evidence type="ECO:0000256" key="7">
    <source>
        <dbReference type="ARBA" id="ARBA00022958"/>
    </source>
</evidence>
<feature type="domain" description="YjeF N-terminal" evidence="11">
    <location>
        <begin position="46"/>
        <end position="257"/>
    </location>
</feature>
<dbReference type="Pfam" id="PF03853">
    <property type="entry name" value="YjeF_N"/>
    <property type="match status" value="1"/>
</dbReference>
<evidence type="ECO:0000256" key="3">
    <source>
        <dbReference type="ARBA" id="ARBA00012228"/>
    </source>
</evidence>
<keyword evidence="4 10" id="KW-0479">Metal-binding</keyword>
<sequence length="270" mass="30256">MIFQNFLRNIVATKTFLKQRSNTQTTLVRAVAASARKMKYLNQQEAISVDEELFNEYKFSVDQLMELAGLSCAHAINDCYGSPQSTTIKRKVLVCCGPGNNGGDGLVAARHLKLMNFDAYVYYPKRTEKDLFVNLQHQCEQMGITVSKDCPAAEWVDQEFGLIVDALFGFSFKPPVRESFAPIMEVLKHTKVPIVSVDIPSGWHVEEGPQDECSLKPDCLISLTAPKLCAKKLTNAKHYLGGRFVPPKLQEKYAMELPPYEGNNLFVKLA</sequence>
<keyword evidence="13" id="KW-1185">Reference proteome</keyword>
<dbReference type="EC" id="5.1.99.6" evidence="3 10"/>
<dbReference type="NCBIfam" id="TIGR00197">
    <property type="entry name" value="yjeF_nterm"/>
    <property type="match status" value="1"/>
</dbReference>
<evidence type="ECO:0000259" key="11">
    <source>
        <dbReference type="PROSITE" id="PS51385"/>
    </source>
</evidence>
<comment type="function">
    <text evidence="10">Catalyzes the epimerization of the S- and R-forms of NAD(P)HX, a damaged form of NAD(P)H that is a result of enzymatic or heat-dependent hydration. This is a prerequisite for the S-specific NAD(P)H-hydrate dehydratase to allow the repair of both epimers of NAD(P)HX.</text>
</comment>
<dbReference type="PANTHER" id="PTHR13232:SF10">
    <property type="entry name" value="NAD(P)H-HYDRATE EPIMERASE"/>
    <property type="match status" value="1"/>
</dbReference>
<feature type="binding site" evidence="10">
    <location>
        <begin position="100"/>
        <end position="104"/>
    </location>
    <ligand>
        <name>(6S)-NADPHX</name>
        <dbReference type="ChEBI" id="CHEBI:64076"/>
    </ligand>
</feature>
<evidence type="ECO:0000256" key="10">
    <source>
        <dbReference type="HAMAP-Rule" id="MF_03159"/>
    </source>
</evidence>
<organism evidence="12 13">
    <name type="scientific">Aedes albopictus</name>
    <name type="common">Asian tiger mosquito</name>
    <name type="synonym">Stegomyia albopicta</name>
    <dbReference type="NCBI Taxonomy" id="7160"/>
    <lineage>
        <taxon>Eukaryota</taxon>
        <taxon>Metazoa</taxon>
        <taxon>Ecdysozoa</taxon>
        <taxon>Arthropoda</taxon>
        <taxon>Hexapoda</taxon>
        <taxon>Insecta</taxon>
        <taxon>Pterygota</taxon>
        <taxon>Neoptera</taxon>
        <taxon>Endopterygota</taxon>
        <taxon>Diptera</taxon>
        <taxon>Nematocera</taxon>
        <taxon>Culicoidea</taxon>
        <taxon>Culicidae</taxon>
        <taxon>Culicinae</taxon>
        <taxon>Aedini</taxon>
        <taxon>Aedes</taxon>
        <taxon>Stegomyia</taxon>
    </lineage>
</organism>
<dbReference type="EnsemblMetazoa" id="AALFPA23_001343.R38605">
    <property type="protein sequence ID" value="AALFPA23_001343.P38605"/>
    <property type="gene ID" value="AALFPA23_001343"/>
</dbReference>
<comment type="catalytic activity">
    <reaction evidence="1 10">
        <text>(6R)-NADHX = (6S)-NADHX</text>
        <dbReference type="Rhea" id="RHEA:32215"/>
        <dbReference type="ChEBI" id="CHEBI:64074"/>
        <dbReference type="ChEBI" id="CHEBI:64075"/>
        <dbReference type="EC" id="5.1.99.6"/>
    </reaction>
</comment>